<feature type="compositionally biased region" description="Gly residues" evidence="1">
    <location>
        <begin position="104"/>
        <end position="113"/>
    </location>
</feature>
<feature type="transmembrane region" description="Helical" evidence="2">
    <location>
        <begin position="291"/>
        <end position="314"/>
    </location>
</feature>
<feature type="transmembrane region" description="Helical" evidence="2">
    <location>
        <begin position="396"/>
        <end position="420"/>
    </location>
</feature>
<evidence type="ECO:0000313" key="3">
    <source>
        <dbReference type="EMBL" id="SCL62944.1"/>
    </source>
</evidence>
<feature type="region of interest" description="Disordered" evidence="1">
    <location>
        <begin position="1"/>
        <end position="116"/>
    </location>
</feature>
<dbReference type="EMBL" id="FMIA01000002">
    <property type="protein sequence ID" value="SCL62944.1"/>
    <property type="molecule type" value="Genomic_DNA"/>
</dbReference>
<organism evidence="3 4">
    <name type="scientific">Micromonospora yangpuensis</name>
    <dbReference type="NCBI Taxonomy" id="683228"/>
    <lineage>
        <taxon>Bacteria</taxon>
        <taxon>Bacillati</taxon>
        <taxon>Actinomycetota</taxon>
        <taxon>Actinomycetes</taxon>
        <taxon>Micromonosporales</taxon>
        <taxon>Micromonosporaceae</taxon>
        <taxon>Micromonospora</taxon>
    </lineage>
</organism>
<feature type="transmembrane region" description="Helical" evidence="2">
    <location>
        <begin position="432"/>
        <end position="456"/>
    </location>
</feature>
<feature type="compositionally biased region" description="Low complexity" evidence="1">
    <location>
        <begin position="91"/>
        <end position="103"/>
    </location>
</feature>
<proteinExistence type="predicted"/>
<feature type="compositionally biased region" description="Low complexity" evidence="1">
    <location>
        <begin position="69"/>
        <end position="81"/>
    </location>
</feature>
<name>A0A1C6VA26_9ACTN</name>
<keyword evidence="2" id="KW-1133">Transmembrane helix</keyword>
<feature type="transmembrane region" description="Helical" evidence="2">
    <location>
        <begin position="476"/>
        <end position="495"/>
    </location>
</feature>
<evidence type="ECO:0000313" key="4">
    <source>
        <dbReference type="Proteomes" id="UP000198937"/>
    </source>
</evidence>
<keyword evidence="4" id="KW-1185">Reference proteome</keyword>
<evidence type="ECO:0000256" key="1">
    <source>
        <dbReference type="SAM" id="MobiDB-lite"/>
    </source>
</evidence>
<evidence type="ECO:0000256" key="2">
    <source>
        <dbReference type="SAM" id="Phobius"/>
    </source>
</evidence>
<feature type="transmembrane region" description="Helical" evidence="2">
    <location>
        <begin position="253"/>
        <end position="279"/>
    </location>
</feature>
<dbReference type="Proteomes" id="UP000198937">
    <property type="component" value="Unassembled WGS sequence"/>
</dbReference>
<dbReference type="Pfam" id="PF19877">
    <property type="entry name" value="DUF6350"/>
    <property type="match status" value="1"/>
</dbReference>
<gene>
    <name evidence="3" type="ORF">GA0070617_5066</name>
</gene>
<dbReference type="AlphaFoldDB" id="A0A1C6VA26"/>
<keyword evidence="2" id="KW-0472">Membrane</keyword>
<keyword evidence="2" id="KW-0812">Transmembrane</keyword>
<sequence>MSSVPPDQPRRPAGSGAGARPTERAGRGRQVPAARSDATRSDATRSDAARSDAARSDAARSDVTRSDAARSGAARSGGVPRAGDRARSGVAPRSAGAPSRSGAGRSGGSGSAGGRPRRAPLVVAAGVAAGWAALTSYLPVALVLGLAQLSEDAAAVTKALSAGLAGWLLGHGVPLETGTGSLRLVPLALTVLAVWRLARAGVHTSRAIGARNARAPGQALTAAVAVGSWYGLLGVLAALLAGTGGLTVSPVRAGGTLAVFGTLAALAGAVRTTAVVALLAERAHPVLRDGIRTGLVAGVLLLGAGAGAGGLAVATGGGDAADMIGAYRTGVAGQAGVTLVSLAYAPNATVWSTSYLLGPGFAVGTDTAVRTSEVSVGALPAVPLLAGLPRGPVDGFAAGLLAVPVLAAMAAGWLLARRVLRAAADDRTPVGWLALLGPAALAGPVAGALLGLAAVASGGSLGGGRLAEIGPVPWQVAAVTTAVVAVGALLGAAAARTLTR</sequence>
<reference evidence="3 4" key="1">
    <citation type="submission" date="2016-06" db="EMBL/GenBank/DDBJ databases">
        <authorList>
            <person name="Kjaerup R.B."/>
            <person name="Dalgaard T.S."/>
            <person name="Juul-Madsen H.R."/>
        </authorList>
    </citation>
    <scope>NUCLEOTIDE SEQUENCE [LARGE SCALE GENOMIC DNA]</scope>
    <source>
        <strain evidence="3 4">DSM 45577</strain>
    </source>
</reference>
<dbReference type="STRING" id="683228.GA0070617_5066"/>
<feature type="transmembrane region" description="Helical" evidence="2">
    <location>
        <begin position="180"/>
        <end position="198"/>
    </location>
</feature>
<dbReference type="RefSeq" id="WP_229688559.1">
    <property type="nucleotide sequence ID" value="NZ_BMMJ01000012.1"/>
</dbReference>
<feature type="compositionally biased region" description="Basic and acidic residues" evidence="1">
    <location>
        <begin position="37"/>
        <end position="68"/>
    </location>
</feature>
<dbReference type="InterPro" id="IPR045931">
    <property type="entry name" value="DUF6350"/>
</dbReference>
<protein>
    <submittedName>
        <fullName evidence="3">Uncharacterized protein</fullName>
    </submittedName>
</protein>
<accession>A0A1C6VA26</accession>
<feature type="transmembrane region" description="Helical" evidence="2">
    <location>
        <begin position="219"/>
        <end position="241"/>
    </location>
</feature>
<feature type="transmembrane region" description="Helical" evidence="2">
    <location>
        <begin position="121"/>
        <end position="147"/>
    </location>
</feature>